<evidence type="ECO:0000313" key="2">
    <source>
        <dbReference type="EMBL" id="GBO46851.1"/>
    </source>
</evidence>
<comment type="caution">
    <text evidence="1">The sequence shown here is derived from an EMBL/GenBank/DDBJ whole genome shotgun (WGS) entry which is preliminary data.</text>
</comment>
<dbReference type="EMBL" id="BGPR01074791">
    <property type="protein sequence ID" value="GBO46851.1"/>
    <property type="molecule type" value="Genomic_DNA"/>
</dbReference>
<gene>
    <name evidence="1" type="ORF">AVEN_273639_1</name>
    <name evidence="2" type="ORF">AVEN_35470_1</name>
</gene>
<dbReference type="Proteomes" id="UP000499080">
    <property type="component" value="Unassembled WGS sequence"/>
</dbReference>
<keyword evidence="3" id="KW-1185">Reference proteome</keyword>
<name>A0A4Y2XC75_ARAVE</name>
<dbReference type="EMBL" id="BGPR01074786">
    <property type="protein sequence ID" value="GBO46848.1"/>
    <property type="molecule type" value="Genomic_DNA"/>
</dbReference>
<sequence>MDTTEDTNQNKTVFPDGVLLSRDVSFGSGDSLSKTQLKIVFSAIERFCCLKESNSQYLRRLVALKQQVNSLPDNAVEKAFIYEVLLSNVNEYDGSTKILSLSSSKKLCQKLNELKIAPLETNDGLFSKPEE</sequence>
<organism evidence="1 3">
    <name type="scientific">Araneus ventricosus</name>
    <name type="common">Orbweaver spider</name>
    <name type="synonym">Epeira ventricosa</name>
    <dbReference type="NCBI Taxonomy" id="182803"/>
    <lineage>
        <taxon>Eukaryota</taxon>
        <taxon>Metazoa</taxon>
        <taxon>Ecdysozoa</taxon>
        <taxon>Arthropoda</taxon>
        <taxon>Chelicerata</taxon>
        <taxon>Arachnida</taxon>
        <taxon>Araneae</taxon>
        <taxon>Araneomorphae</taxon>
        <taxon>Entelegynae</taxon>
        <taxon>Araneoidea</taxon>
        <taxon>Araneidae</taxon>
        <taxon>Araneus</taxon>
    </lineage>
</organism>
<dbReference type="AlphaFoldDB" id="A0A4Y2XC75"/>
<evidence type="ECO:0000313" key="3">
    <source>
        <dbReference type="Proteomes" id="UP000499080"/>
    </source>
</evidence>
<accession>A0A4Y2XC75</accession>
<evidence type="ECO:0000313" key="1">
    <source>
        <dbReference type="EMBL" id="GBO46848.1"/>
    </source>
</evidence>
<reference evidence="1 3" key="1">
    <citation type="journal article" date="2019" name="Sci. Rep.">
        <title>Orb-weaving spider Araneus ventricosus genome elucidates the spidroin gene catalogue.</title>
        <authorList>
            <person name="Kono N."/>
            <person name="Nakamura H."/>
            <person name="Ohtoshi R."/>
            <person name="Moran D.A.P."/>
            <person name="Shinohara A."/>
            <person name="Yoshida Y."/>
            <person name="Fujiwara M."/>
            <person name="Mori M."/>
            <person name="Tomita M."/>
            <person name="Arakawa K."/>
        </authorList>
    </citation>
    <scope>NUCLEOTIDE SEQUENCE [LARGE SCALE GENOMIC DNA]</scope>
</reference>
<proteinExistence type="predicted"/>
<protein>
    <submittedName>
        <fullName evidence="1">Uncharacterized protein</fullName>
    </submittedName>
</protein>
<dbReference type="OrthoDB" id="6428874at2759"/>